<accession>A0A0K6IGN4</accession>
<dbReference type="GO" id="GO:0005737">
    <property type="term" value="C:cytoplasm"/>
    <property type="evidence" value="ECO:0007669"/>
    <property type="project" value="TreeGrafter"/>
</dbReference>
<dbReference type="Proteomes" id="UP000182769">
    <property type="component" value="Unassembled WGS sequence"/>
</dbReference>
<proteinExistence type="predicted"/>
<organism evidence="12 13">
    <name type="scientific">Marinomonas fungiae</name>
    <dbReference type="NCBI Taxonomy" id="1137284"/>
    <lineage>
        <taxon>Bacteria</taxon>
        <taxon>Pseudomonadati</taxon>
        <taxon>Pseudomonadota</taxon>
        <taxon>Gammaproteobacteria</taxon>
        <taxon>Oceanospirillales</taxon>
        <taxon>Oceanospirillaceae</taxon>
        <taxon>Marinomonas</taxon>
    </lineage>
</organism>
<keyword evidence="4" id="KW-0808">Transferase</keyword>
<feature type="domain" description="Aminoglycoside phosphotransferase" evidence="11">
    <location>
        <begin position="19"/>
        <end position="248"/>
    </location>
</feature>
<evidence type="ECO:0000259" key="11">
    <source>
        <dbReference type="Pfam" id="PF01636"/>
    </source>
</evidence>
<sequence>MDAVESLGFYCDHRLYPLNSYENRVYQVGIENATPLIAKFYRPKRWSAAQIQAEHDATLALKKAGVDVAAPLLMRGKSLFEHQGFYFSLTPKVIGEAPEPGNLNQLFQIGELIGAMHQASRDWQIEQRPYLSAIQRIERACKVVLESSYLPKSMTPAYVQVVEQLLLRITQTLPSHQSNSIRFIHGDCHRSNIIAHDDAMTLLDFDDCRMGYAVQDLWLHVSDANERRAQLSELIEGYESQCDFDSRELDLIDAMMAERTLVYTAWIAERWLDPAFPIIFPHFISEEFWRQHIQDLNDILVKWGQWR</sequence>
<dbReference type="Pfam" id="PF01636">
    <property type="entry name" value="APH"/>
    <property type="match status" value="1"/>
</dbReference>
<dbReference type="NCBIfam" id="NF008738">
    <property type="entry name" value="PRK11768.1"/>
    <property type="match status" value="1"/>
</dbReference>
<dbReference type="PANTHER" id="PTHR39573">
    <property type="entry name" value="STRESS RESPONSE KINASE A"/>
    <property type="match status" value="1"/>
</dbReference>
<keyword evidence="8" id="KW-0067">ATP-binding</keyword>
<evidence type="ECO:0000256" key="5">
    <source>
        <dbReference type="ARBA" id="ARBA00022723"/>
    </source>
</evidence>
<evidence type="ECO:0000313" key="13">
    <source>
        <dbReference type="Proteomes" id="UP000182769"/>
    </source>
</evidence>
<evidence type="ECO:0000256" key="9">
    <source>
        <dbReference type="ARBA" id="ARBA00022842"/>
    </source>
</evidence>
<dbReference type="Gene3D" id="1.10.510.10">
    <property type="entry name" value="Transferase(Phosphotransferase) domain 1"/>
    <property type="match status" value="1"/>
</dbReference>
<evidence type="ECO:0000256" key="10">
    <source>
        <dbReference type="ARBA" id="ARBA00023016"/>
    </source>
</evidence>
<dbReference type="InterPro" id="IPR032882">
    <property type="entry name" value="SrkA/RdoA"/>
</dbReference>
<keyword evidence="13" id="KW-1185">Reference proteome</keyword>
<keyword evidence="5" id="KW-0479">Metal-binding</keyword>
<keyword evidence="9" id="KW-0460">Magnesium</keyword>
<evidence type="ECO:0000256" key="1">
    <source>
        <dbReference type="ARBA" id="ARBA00022490"/>
    </source>
</evidence>
<dbReference type="GO" id="GO:0004674">
    <property type="term" value="F:protein serine/threonine kinase activity"/>
    <property type="evidence" value="ECO:0007669"/>
    <property type="project" value="UniProtKB-KW"/>
</dbReference>
<keyword evidence="3" id="KW-0597">Phosphoprotein</keyword>
<keyword evidence="1" id="KW-0963">Cytoplasm</keyword>
<dbReference type="STRING" id="1137284.GCA_001418205_00341"/>
<name>A0A0K6IGN4_9GAMM</name>
<dbReference type="InterPro" id="IPR011009">
    <property type="entry name" value="Kinase-like_dom_sf"/>
</dbReference>
<evidence type="ECO:0000256" key="3">
    <source>
        <dbReference type="ARBA" id="ARBA00022553"/>
    </source>
</evidence>
<keyword evidence="7 12" id="KW-0418">Kinase</keyword>
<keyword evidence="10" id="KW-0346">Stress response</keyword>
<dbReference type="GO" id="GO:0046872">
    <property type="term" value="F:metal ion binding"/>
    <property type="evidence" value="ECO:0007669"/>
    <property type="project" value="UniProtKB-KW"/>
</dbReference>
<dbReference type="SUPFAM" id="SSF56112">
    <property type="entry name" value="Protein kinase-like (PK-like)"/>
    <property type="match status" value="1"/>
</dbReference>
<evidence type="ECO:0000256" key="7">
    <source>
        <dbReference type="ARBA" id="ARBA00022777"/>
    </source>
</evidence>
<dbReference type="AlphaFoldDB" id="A0A0K6IGN4"/>
<dbReference type="Gene3D" id="3.30.200.70">
    <property type="match status" value="1"/>
</dbReference>
<dbReference type="InterPro" id="IPR002575">
    <property type="entry name" value="Aminoglycoside_PTrfase"/>
</dbReference>
<evidence type="ECO:0000256" key="8">
    <source>
        <dbReference type="ARBA" id="ARBA00022840"/>
    </source>
</evidence>
<evidence type="ECO:0000256" key="2">
    <source>
        <dbReference type="ARBA" id="ARBA00022527"/>
    </source>
</evidence>
<dbReference type="GO" id="GO:0005524">
    <property type="term" value="F:ATP binding"/>
    <property type="evidence" value="ECO:0007669"/>
    <property type="project" value="UniProtKB-KW"/>
</dbReference>
<dbReference type="EMBL" id="CYHG01000001">
    <property type="protein sequence ID" value="CUB02507.1"/>
    <property type="molecule type" value="Genomic_DNA"/>
</dbReference>
<evidence type="ECO:0000313" key="12">
    <source>
        <dbReference type="EMBL" id="CUB02507.1"/>
    </source>
</evidence>
<keyword evidence="6" id="KW-0547">Nucleotide-binding</keyword>
<evidence type="ECO:0000256" key="4">
    <source>
        <dbReference type="ARBA" id="ARBA00022679"/>
    </source>
</evidence>
<gene>
    <name evidence="12" type="ORF">Ga0061065_101340</name>
</gene>
<evidence type="ECO:0000256" key="6">
    <source>
        <dbReference type="ARBA" id="ARBA00022741"/>
    </source>
</evidence>
<dbReference type="Gene3D" id="1.20.1270.170">
    <property type="match status" value="1"/>
</dbReference>
<dbReference type="PANTHER" id="PTHR39573:SF1">
    <property type="entry name" value="STRESS RESPONSE KINASE A"/>
    <property type="match status" value="1"/>
</dbReference>
<reference evidence="13" key="1">
    <citation type="submission" date="2015-08" db="EMBL/GenBank/DDBJ databases">
        <authorList>
            <person name="Varghese N."/>
        </authorList>
    </citation>
    <scope>NUCLEOTIDE SEQUENCE [LARGE SCALE GENOMIC DNA]</scope>
    <source>
        <strain evidence="13">JCM 18476</strain>
    </source>
</reference>
<keyword evidence="2" id="KW-0723">Serine/threonine-protein kinase</keyword>
<protein>
    <submittedName>
        <fullName evidence="12">Ser/Thr protein kinase RdoA involved in Cpx stress response, MazF antagonist</fullName>
    </submittedName>
</protein>